<feature type="domain" description="HTH marR-type" evidence="2">
    <location>
        <begin position="1"/>
        <end position="139"/>
    </location>
</feature>
<dbReference type="SUPFAM" id="SSF46785">
    <property type="entry name" value="Winged helix' DNA-binding domain"/>
    <property type="match status" value="1"/>
</dbReference>
<dbReference type="AlphaFoldDB" id="A0A845A5M9"/>
<feature type="domain" description="N-acetyltransferase" evidence="3">
    <location>
        <begin position="150"/>
        <end position="316"/>
    </location>
</feature>
<dbReference type="InterPro" id="IPR036388">
    <property type="entry name" value="WH-like_DNA-bd_sf"/>
</dbReference>
<dbReference type="SMART" id="SM00347">
    <property type="entry name" value="HTH_MARR"/>
    <property type="match status" value="1"/>
</dbReference>
<dbReference type="Pfam" id="PF12802">
    <property type="entry name" value="MarR_2"/>
    <property type="match status" value="1"/>
</dbReference>
<evidence type="ECO:0000313" key="5">
    <source>
        <dbReference type="Proteomes" id="UP000460561"/>
    </source>
</evidence>
<accession>A0A845A5M9</accession>
<name>A0A845A5M9_9SPHN</name>
<dbReference type="InterPro" id="IPR016181">
    <property type="entry name" value="Acyl_CoA_acyltransferase"/>
</dbReference>
<dbReference type="InterPro" id="IPR000835">
    <property type="entry name" value="HTH_MarR-typ"/>
</dbReference>
<proteinExistence type="predicted"/>
<evidence type="ECO:0000313" key="4">
    <source>
        <dbReference type="EMBL" id="MXP24867.1"/>
    </source>
</evidence>
<dbReference type="PROSITE" id="PS51186">
    <property type="entry name" value="GNAT"/>
    <property type="match status" value="1"/>
</dbReference>
<reference evidence="4 5" key="1">
    <citation type="submission" date="2019-12" db="EMBL/GenBank/DDBJ databases">
        <title>Genomic-based taxomic classification of the family Erythrobacteraceae.</title>
        <authorList>
            <person name="Xu L."/>
        </authorList>
    </citation>
    <scope>NUCLEOTIDE SEQUENCE [LARGE SCALE GENOMIC DNA]</scope>
    <source>
        <strain evidence="4 5">DSM 18604</strain>
    </source>
</reference>
<keyword evidence="5" id="KW-1185">Reference proteome</keyword>
<dbReference type="Gene3D" id="3.40.630.30">
    <property type="match status" value="1"/>
</dbReference>
<dbReference type="CDD" id="cd04301">
    <property type="entry name" value="NAT_SF"/>
    <property type="match status" value="1"/>
</dbReference>
<protein>
    <submittedName>
        <fullName evidence="4">GNAT family N-acetyltransferase</fullName>
    </submittedName>
</protein>
<dbReference type="SUPFAM" id="SSF55729">
    <property type="entry name" value="Acyl-CoA N-acyltransferases (Nat)"/>
    <property type="match status" value="1"/>
</dbReference>
<gene>
    <name evidence="4" type="ORF">GRI39_02250</name>
</gene>
<sequence>MNHDLDVSIAQIRNFNRYYTQLIGALNADFLGSELTMPEARLLYEIVSSEPVSATVLQDRLGMDAGYLSRIIARFEKRGWIVRGRGEDARARPISLTQDGAELFARVDVRQRDALAQLVSELDRGEREDLVRSMARVRLYLSPDLAPGDVRIRNFRSGDLGWMIQRQAQFYDAHYGWGLQLEATAAEIVTNFVRQYDPARSHCWIAELDGVMAGSLMLSDEGEDLARLRLVFVEPFARKRGIADQLLAEATSFAQNAGHRGIRLWTHTVLDAARRLYARHEFVQVNTATHYEFGEPVEGETWELRFSDCGSKGQSK</sequence>
<dbReference type="InterPro" id="IPR050769">
    <property type="entry name" value="NAT_camello-type"/>
</dbReference>
<dbReference type="PANTHER" id="PTHR13947">
    <property type="entry name" value="GNAT FAMILY N-ACETYLTRANSFERASE"/>
    <property type="match status" value="1"/>
</dbReference>
<dbReference type="PANTHER" id="PTHR13947:SF37">
    <property type="entry name" value="LD18367P"/>
    <property type="match status" value="1"/>
</dbReference>
<dbReference type="RefSeq" id="WP_160738057.1">
    <property type="nucleotide sequence ID" value="NZ_WTYQ01000001.1"/>
</dbReference>
<dbReference type="GO" id="GO:0008080">
    <property type="term" value="F:N-acetyltransferase activity"/>
    <property type="evidence" value="ECO:0007669"/>
    <property type="project" value="InterPro"/>
</dbReference>
<dbReference type="GO" id="GO:0003700">
    <property type="term" value="F:DNA-binding transcription factor activity"/>
    <property type="evidence" value="ECO:0007669"/>
    <property type="project" value="InterPro"/>
</dbReference>
<keyword evidence="1 4" id="KW-0808">Transferase</keyword>
<dbReference type="Gene3D" id="1.10.10.10">
    <property type="entry name" value="Winged helix-like DNA-binding domain superfamily/Winged helix DNA-binding domain"/>
    <property type="match status" value="1"/>
</dbReference>
<organism evidence="4 5">
    <name type="scientific">Altericroceibacterium indicum</name>
    <dbReference type="NCBI Taxonomy" id="374177"/>
    <lineage>
        <taxon>Bacteria</taxon>
        <taxon>Pseudomonadati</taxon>
        <taxon>Pseudomonadota</taxon>
        <taxon>Alphaproteobacteria</taxon>
        <taxon>Sphingomonadales</taxon>
        <taxon>Erythrobacteraceae</taxon>
        <taxon>Altericroceibacterium</taxon>
    </lineage>
</organism>
<comment type="caution">
    <text evidence="4">The sequence shown here is derived from an EMBL/GenBank/DDBJ whole genome shotgun (WGS) entry which is preliminary data.</text>
</comment>
<evidence type="ECO:0000256" key="1">
    <source>
        <dbReference type="ARBA" id="ARBA00022679"/>
    </source>
</evidence>
<dbReference type="InterPro" id="IPR036390">
    <property type="entry name" value="WH_DNA-bd_sf"/>
</dbReference>
<evidence type="ECO:0000259" key="3">
    <source>
        <dbReference type="PROSITE" id="PS51186"/>
    </source>
</evidence>
<dbReference type="PROSITE" id="PS50995">
    <property type="entry name" value="HTH_MARR_2"/>
    <property type="match status" value="1"/>
</dbReference>
<dbReference type="OrthoDB" id="273614at2"/>
<dbReference type="EMBL" id="WTYQ01000001">
    <property type="protein sequence ID" value="MXP24867.1"/>
    <property type="molecule type" value="Genomic_DNA"/>
</dbReference>
<evidence type="ECO:0000259" key="2">
    <source>
        <dbReference type="PROSITE" id="PS50995"/>
    </source>
</evidence>
<dbReference type="InterPro" id="IPR000182">
    <property type="entry name" value="GNAT_dom"/>
</dbReference>
<dbReference type="Pfam" id="PF00583">
    <property type="entry name" value="Acetyltransf_1"/>
    <property type="match status" value="1"/>
</dbReference>
<dbReference type="Proteomes" id="UP000460561">
    <property type="component" value="Unassembled WGS sequence"/>
</dbReference>